<dbReference type="Proteomes" id="UP000256297">
    <property type="component" value="Chromosome CBM2589_a"/>
</dbReference>
<evidence type="ECO:0000256" key="1">
    <source>
        <dbReference type="SAM" id="SignalP"/>
    </source>
</evidence>
<dbReference type="EMBL" id="OFSP01000039">
    <property type="protein sequence ID" value="SOY68959.1"/>
    <property type="molecule type" value="Genomic_DNA"/>
</dbReference>
<dbReference type="SUPFAM" id="SSF53807">
    <property type="entry name" value="Helical backbone' metal receptor"/>
    <property type="match status" value="1"/>
</dbReference>
<feature type="signal peptide" evidence="1">
    <location>
        <begin position="1"/>
        <end position="28"/>
    </location>
</feature>
<name>A0A976A957_9BURK</name>
<evidence type="ECO:0000313" key="3">
    <source>
        <dbReference type="Proteomes" id="UP000256297"/>
    </source>
</evidence>
<evidence type="ECO:0000313" key="2">
    <source>
        <dbReference type="EMBL" id="SOY68959.1"/>
    </source>
</evidence>
<dbReference type="InterPro" id="IPR006311">
    <property type="entry name" value="TAT_signal"/>
</dbReference>
<protein>
    <submittedName>
        <fullName evidence="2">Periplasmic binding protein</fullName>
    </submittedName>
</protein>
<dbReference type="PROSITE" id="PS51318">
    <property type="entry name" value="TAT"/>
    <property type="match status" value="1"/>
</dbReference>
<gene>
    <name evidence="2" type="ORF">CBM2589_A90429</name>
</gene>
<sequence length="79" mass="8222">MTKYQSSRRRLLAAGAAAMLAPAVPALALPVKHAQGITEVAEHPARIAVFDLATLDTLRVLDAPVAGVPDGKLPGKLEI</sequence>
<reference evidence="2 3" key="1">
    <citation type="submission" date="2018-01" db="EMBL/GenBank/DDBJ databases">
        <authorList>
            <person name="Clerissi C."/>
        </authorList>
    </citation>
    <scope>NUCLEOTIDE SEQUENCE [LARGE SCALE GENOMIC DNA]</scope>
    <source>
        <strain evidence="2">Cupriavidus taiwanensis STM 3521</strain>
    </source>
</reference>
<accession>A0A976A957</accession>
<dbReference type="RefSeq" id="WP_116341372.1">
    <property type="nucleotide sequence ID" value="NZ_LT976857.1"/>
</dbReference>
<dbReference type="Gene3D" id="3.40.50.1980">
    <property type="entry name" value="Nitrogenase molybdenum iron protein domain"/>
    <property type="match status" value="1"/>
</dbReference>
<proteinExistence type="predicted"/>
<feature type="chain" id="PRO_5037700598" evidence="1">
    <location>
        <begin position="29"/>
        <end position="79"/>
    </location>
</feature>
<dbReference type="AlphaFoldDB" id="A0A976A957"/>
<keyword evidence="1" id="KW-0732">Signal</keyword>
<comment type="caution">
    <text evidence="2">The sequence shown here is derived from an EMBL/GenBank/DDBJ whole genome shotgun (WGS) entry which is preliminary data.</text>
</comment>
<organism evidence="2 3">
    <name type="scientific">Cupriavidus taiwanensis</name>
    <dbReference type="NCBI Taxonomy" id="164546"/>
    <lineage>
        <taxon>Bacteria</taxon>
        <taxon>Pseudomonadati</taxon>
        <taxon>Pseudomonadota</taxon>
        <taxon>Betaproteobacteria</taxon>
        <taxon>Burkholderiales</taxon>
        <taxon>Burkholderiaceae</taxon>
        <taxon>Cupriavidus</taxon>
    </lineage>
</organism>